<feature type="domain" description="C2H2-type" evidence="13">
    <location>
        <begin position="587"/>
        <end position="614"/>
    </location>
</feature>
<evidence type="ECO:0000259" key="13">
    <source>
        <dbReference type="PROSITE" id="PS50157"/>
    </source>
</evidence>
<dbReference type="GO" id="GO:0000981">
    <property type="term" value="F:DNA-binding transcription factor activity, RNA polymerase II-specific"/>
    <property type="evidence" value="ECO:0007669"/>
    <property type="project" value="TreeGrafter"/>
</dbReference>
<dbReference type="Gene3D" id="3.30.160.60">
    <property type="entry name" value="Classic Zinc Finger"/>
    <property type="match status" value="13"/>
</dbReference>
<keyword evidence="16" id="KW-1185">Reference proteome</keyword>
<dbReference type="InterPro" id="IPR013087">
    <property type="entry name" value="Znf_C2H2_type"/>
</dbReference>
<dbReference type="Pfam" id="PF12874">
    <property type="entry name" value="zf-met"/>
    <property type="match status" value="1"/>
</dbReference>
<comment type="caution">
    <text evidence="15">The sequence shown here is derived from an EMBL/GenBank/DDBJ whole genome shotgun (WGS) entry which is preliminary data.</text>
</comment>
<comment type="subcellular location">
    <subcellularLocation>
        <location evidence="1">Nucleus</location>
    </subcellularLocation>
</comment>
<keyword evidence="6 12" id="KW-0862">Zinc</keyword>
<sequence length="648" mass="74929">MSKNRGNMRKIHLKKVCRCCLTERGHLREIMSTKIPMMIENCAEVKILENDGLPKHVCVSCFHQIAKLYTFKKKIERNDRILRNYIKQRNRMKSKEYSDILYKAVNDAEISIASEDAINTVIVDSKEICYESDEDIPLILRCDQASQLEKSIKSDKSKIIESDLAFKNEFSNFETKVLPQEIFNDGPPPLVPLEYKKNSDNEENSILKELPTPPPLVPLKPLPASIIVNNLASNIDETIDLKLQCSICGEEFSSVAALKEHRMQICQANELQCNICRKEYKDRKRLIGHLKGHMVVKDYRCKICGKCYPNPSTFRIHMRAHTGERPFNCQICNKGFARWAGVVGHMKTHNSHKPHKCDICGKGFKMSSNLRRHKILHTGILPFCCNYCGKTFSQAENLQLHIRTYHTHEKPYLCSECGKGFVSLTRLNRHMWIHSGYKPYRCKYCSKAYSNSNDLKNHERSHSGGVNESEKPYACKDCNMRFFHPCRLAKHIKIHERPYTCTDCRKTFSTEAVLRRHKAAKHRSANSADECGKGFVSLTRLNRHMWIHSGYKPYRCKYCSKAYSNSNDLKNHERSHSGGVNESEKPYACKDCNMRFFHPCRLAKHIKIHERPYTCTDCRKTFSTEAVLRRHKAAKHRSANSAELVINF</sequence>
<evidence type="ECO:0000256" key="2">
    <source>
        <dbReference type="ARBA" id="ARBA00006991"/>
    </source>
</evidence>
<dbReference type="Gene3D" id="3.40.1800.20">
    <property type="match status" value="1"/>
</dbReference>
<feature type="binding site" evidence="12">
    <location>
        <position position="20"/>
    </location>
    <ligand>
        <name>Zn(2+)</name>
        <dbReference type="ChEBI" id="CHEBI:29105"/>
    </ligand>
</feature>
<feature type="domain" description="C2H2-type" evidence="13">
    <location>
        <begin position="383"/>
        <end position="411"/>
    </location>
</feature>
<feature type="binding site" evidence="12">
    <location>
        <position position="58"/>
    </location>
    <ligand>
        <name>Zn(2+)</name>
        <dbReference type="ChEBI" id="CHEBI:29105"/>
    </ligand>
</feature>
<dbReference type="GO" id="GO:0005634">
    <property type="term" value="C:nucleus"/>
    <property type="evidence" value="ECO:0007669"/>
    <property type="project" value="UniProtKB-SubCell"/>
</dbReference>
<organism evidence="15 16">
    <name type="scientific">Popillia japonica</name>
    <name type="common">Japanese beetle</name>
    <dbReference type="NCBI Taxonomy" id="7064"/>
    <lineage>
        <taxon>Eukaryota</taxon>
        <taxon>Metazoa</taxon>
        <taxon>Ecdysozoa</taxon>
        <taxon>Arthropoda</taxon>
        <taxon>Hexapoda</taxon>
        <taxon>Insecta</taxon>
        <taxon>Pterygota</taxon>
        <taxon>Neoptera</taxon>
        <taxon>Endopterygota</taxon>
        <taxon>Coleoptera</taxon>
        <taxon>Polyphaga</taxon>
        <taxon>Scarabaeiformia</taxon>
        <taxon>Scarabaeidae</taxon>
        <taxon>Rutelinae</taxon>
        <taxon>Popillia</taxon>
    </lineage>
</organism>
<evidence type="ECO:0000256" key="1">
    <source>
        <dbReference type="ARBA" id="ARBA00004123"/>
    </source>
</evidence>
<feature type="binding site" evidence="12">
    <location>
        <position position="17"/>
    </location>
    <ligand>
        <name>Zn(2+)</name>
        <dbReference type="ChEBI" id="CHEBI:29105"/>
    </ligand>
</feature>
<proteinExistence type="inferred from homology"/>
<comment type="similarity">
    <text evidence="2">Belongs to the krueppel C2H2-type zinc-finger protein family.</text>
</comment>
<keyword evidence="3 12" id="KW-0479">Metal-binding</keyword>
<dbReference type="Pfam" id="PF13912">
    <property type="entry name" value="zf-C2H2_6"/>
    <property type="match status" value="4"/>
</dbReference>
<keyword evidence="8" id="KW-0238">DNA-binding</keyword>
<evidence type="ECO:0000256" key="7">
    <source>
        <dbReference type="ARBA" id="ARBA00023015"/>
    </source>
</evidence>
<dbReference type="SUPFAM" id="SSF57716">
    <property type="entry name" value="Glucocorticoid receptor-like (DNA-binding domain)"/>
    <property type="match status" value="1"/>
</dbReference>
<dbReference type="GO" id="GO:0043565">
    <property type="term" value="F:sequence-specific DNA binding"/>
    <property type="evidence" value="ECO:0007669"/>
    <property type="project" value="TreeGrafter"/>
</dbReference>
<dbReference type="InterPro" id="IPR036236">
    <property type="entry name" value="Znf_C2H2_sf"/>
</dbReference>
<feature type="domain" description="C2H2-type" evidence="13">
    <location>
        <begin position="613"/>
        <end position="641"/>
    </location>
</feature>
<dbReference type="EMBL" id="JASPKY010000289">
    <property type="protein sequence ID" value="KAK9710723.1"/>
    <property type="molecule type" value="Genomic_DNA"/>
</dbReference>
<dbReference type="PROSITE" id="PS50157">
    <property type="entry name" value="ZINC_FINGER_C2H2_2"/>
    <property type="match status" value="14"/>
</dbReference>
<feature type="domain" description="C2H2-type" evidence="13">
    <location>
        <begin position="412"/>
        <end position="439"/>
    </location>
</feature>
<dbReference type="SMART" id="SM00868">
    <property type="entry name" value="zf-AD"/>
    <property type="match status" value="1"/>
</dbReference>
<dbReference type="InterPro" id="IPR012934">
    <property type="entry name" value="Znf_AD"/>
</dbReference>
<dbReference type="FunFam" id="3.30.160.60:FF:000065">
    <property type="entry name" value="B-cell CLL/lymphoma 6, member B"/>
    <property type="match status" value="1"/>
</dbReference>
<keyword evidence="9" id="KW-0804">Transcription</keyword>
<evidence type="ECO:0000256" key="12">
    <source>
        <dbReference type="PROSITE-ProRule" id="PRU01263"/>
    </source>
</evidence>
<evidence type="ECO:0000256" key="5">
    <source>
        <dbReference type="ARBA" id="ARBA00022771"/>
    </source>
</evidence>
<evidence type="ECO:0000313" key="16">
    <source>
        <dbReference type="Proteomes" id="UP001458880"/>
    </source>
</evidence>
<dbReference type="GO" id="GO:0008270">
    <property type="term" value="F:zinc ion binding"/>
    <property type="evidence" value="ECO:0007669"/>
    <property type="project" value="UniProtKB-UniRule"/>
</dbReference>
<evidence type="ECO:0000256" key="11">
    <source>
        <dbReference type="PROSITE-ProRule" id="PRU00042"/>
    </source>
</evidence>
<feature type="domain" description="C2H2-type" evidence="13">
    <location>
        <begin position="299"/>
        <end position="326"/>
    </location>
</feature>
<feature type="domain" description="ZAD" evidence="14">
    <location>
        <begin position="15"/>
        <end position="85"/>
    </location>
</feature>
<feature type="domain" description="C2H2-type" evidence="13">
    <location>
        <begin position="499"/>
        <end position="527"/>
    </location>
</feature>
<dbReference type="FunFam" id="3.30.160.60:FF:000624">
    <property type="entry name" value="zinc finger protein 697"/>
    <property type="match status" value="1"/>
</dbReference>
<dbReference type="FunFam" id="3.30.160.60:FF:000110">
    <property type="entry name" value="Zinc finger protein-like"/>
    <property type="match status" value="1"/>
</dbReference>
<dbReference type="FunFam" id="3.30.160.60:FF:000149">
    <property type="entry name" value="Zinc finger protein 569"/>
    <property type="match status" value="1"/>
</dbReference>
<reference evidence="15 16" key="1">
    <citation type="journal article" date="2024" name="BMC Genomics">
        <title>De novo assembly and annotation of Popillia japonica's genome with initial clues to its potential as an invasive pest.</title>
        <authorList>
            <person name="Cucini C."/>
            <person name="Boschi S."/>
            <person name="Funari R."/>
            <person name="Cardaioli E."/>
            <person name="Iannotti N."/>
            <person name="Marturano G."/>
            <person name="Paoli F."/>
            <person name="Bruttini M."/>
            <person name="Carapelli A."/>
            <person name="Frati F."/>
            <person name="Nardi F."/>
        </authorList>
    </citation>
    <scope>NUCLEOTIDE SEQUENCE [LARGE SCALE GENOMIC DNA]</scope>
    <source>
        <strain evidence="15">DMR45628</strain>
    </source>
</reference>
<dbReference type="PROSITE" id="PS00028">
    <property type="entry name" value="ZINC_FINGER_C2H2_1"/>
    <property type="match status" value="11"/>
</dbReference>
<dbReference type="Pfam" id="PF00096">
    <property type="entry name" value="zf-C2H2"/>
    <property type="match status" value="6"/>
</dbReference>
<keyword evidence="10" id="KW-0539">Nucleus</keyword>
<dbReference type="PROSITE" id="PS51915">
    <property type="entry name" value="ZAD"/>
    <property type="match status" value="1"/>
</dbReference>
<evidence type="ECO:0000256" key="6">
    <source>
        <dbReference type="ARBA" id="ARBA00022833"/>
    </source>
</evidence>
<dbReference type="PANTHER" id="PTHR24408:SF34">
    <property type="entry name" value="ZINC FINGER PROTEIN 672-RELATED"/>
    <property type="match status" value="1"/>
</dbReference>
<accession>A0AAW1K0L4</accession>
<evidence type="ECO:0000313" key="15">
    <source>
        <dbReference type="EMBL" id="KAK9710723.1"/>
    </source>
</evidence>
<evidence type="ECO:0000256" key="3">
    <source>
        <dbReference type="ARBA" id="ARBA00022723"/>
    </source>
</evidence>
<evidence type="ECO:0000259" key="14">
    <source>
        <dbReference type="PROSITE" id="PS51915"/>
    </source>
</evidence>
<dbReference type="FunFam" id="3.30.160.60:FF:000446">
    <property type="entry name" value="Zinc finger protein"/>
    <property type="match status" value="2"/>
</dbReference>
<protein>
    <submittedName>
        <fullName evidence="15">Zinc finger, C2H2 type</fullName>
    </submittedName>
</protein>
<feature type="domain" description="C2H2-type" evidence="13">
    <location>
        <begin position="554"/>
        <end position="581"/>
    </location>
</feature>
<keyword evidence="7" id="KW-0805">Transcription regulation</keyword>
<dbReference type="PANTHER" id="PTHR24408">
    <property type="entry name" value="ZINC FINGER PROTEIN"/>
    <property type="match status" value="1"/>
</dbReference>
<feature type="domain" description="C2H2-type" evidence="13">
    <location>
        <begin position="327"/>
        <end position="354"/>
    </location>
</feature>
<keyword evidence="4" id="KW-0677">Repeat</keyword>
<keyword evidence="5 11" id="KW-0863">Zinc-finger</keyword>
<feature type="domain" description="C2H2-type" evidence="13">
    <location>
        <begin position="473"/>
        <end position="500"/>
    </location>
</feature>
<feature type="domain" description="C2H2-type" evidence="13">
    <location>
        <begin position="355"/>
        <end position="382"/>
    </location>
</feature>
<dbReference type="SMART" id="SM00355">
    <property type="entry name" value="ZnF_C2H2"/>
    <property type="match status" value="14"/>
</dbReference>
<feature type="domain" description="C2H2-type" evidence="13">
    <location>
        <begin position="243"/>
        <end position="272"/>
    </location>
</feature>
<feature type="domain" description="C2H2-type" evidence="13">
    <location>
        <begin position="271"/>
        <end position="298"/>
    </location>
</feature>
<dbReference type="FunFam" id="3.30.160.60:FF:001004">
    <property type="entry name" value="Zinc finger protein 426"/>
    <property type="match status" value="2"/>
</dbReference>
<evidence type="ECO:0000256" key="10">
    <source>
        <dbReference type="ARBA" id="ARBA00023242"/>
    </source>
</evidence>
<dbReference type="Pfam" id="PF07776">
    <property type="entry name" value="zf-AD"/>
    <property type="match status" value="1"/>
</dbReference>
<dbReference type="SUPFAM" id="SSF57667">
    <property type="entry name" value="beta-beta-alpha zinc fingers"/>
    <property type="match status" value="7"/>
</dbReference>
<feature type="binding site" evidence="12">
    <location>
        <position position="61"/>
    </location>
    <ligand>
        <name>Zn(2+)</name>
        <dbReference type="ChEBI" id="CHEBI:29105"/>
    </ligand>
</feature>
<feature type="domain" description="C2H2-type" evidence="13">
    <location>
        <begin position="526"/>
        <end position="553"/>
    </location>
</feature>
<feature type="domain" description="C2H2-type" evidence="13">
    <location>
        <begin position="440"/>
        <end position="467"/>
    </location>
</feature>
<evidence type="ECO:0000256" key="9">
    <source>
        <dbReference type="ARBA" id="ARBA00023163"/>
    </source>
</evidence>
<gene>
    <name evidence="15" type="ORF">QE152_g25888</name>
</gene>
<name>A0AAW1K0L4_POPJA</name>
<dbReference type="FunFam" id="3.30.160.60:FF:000193">
    <property type="entry name" value="Zinc finger protein 300"/>
    <property type="match status" value="1"/>
</dbReference>
<dbReference type="AlphaFoldDB" id="A0AAW1K0L4"/>
<evidence type="ECO:0000256" key="8">
    <source>
        <dbReference type="ARBA" id="ARBA00023125"/>
    </source>
</evidence>
<evidence type="ECO:0000256" key="4">
    <source>
        <dbReference type="ARBA" id="ARBA00022737"/>
    </source>
</evidence>
<dbReference type="Proteomes" id="UP001458880">
    <property type="component" value="Unassembled WGS sequence"/>
</dbReference>